<dbReference type="CDD" id="cd03048">
    <property type="entry name" value="GST_N_Ure2p_like"/>
    <property type="match status" value="1"/>
</dbReference>
<keyword evidence="6" id="KW-1185">Reference proteome</keyword>
<dbReference type="InterPro" id="IPR040079">
    <property type="entry name" value="Glutathione_S-Trfase"/>
</dbReference>
<dbReference type="EMBL" id="KZ826319">
    <property type="protein sequence ID" value="PYI10980.1"/>
    <property type="molecule type" value="Genomic_DNA"/>
</dbReference>
<dbReference type="InterPro" id="IPR004045">
    <property type="entry name" value="Glutathione_S-Trfase_N"/>
</dbReference>
<dbReference type="InterPro" id="IPR036282">
    <property type="entry name" value="Glutathione-S-Trfase_C_sf"/>
</dbReference>
<dbReference type="Proteomes" id="UP000248423">
    <property type="component" value="Unassembled WGS sequence"/>
</dbReference>
<accession>A0A319EMR6</accession>
<dbReference type="VEuPathDB" id="FungiDB:BO78DRAFT_448518"/>
<dbReference type="STRING" id="1448318.A0A319EMR6"/>
<dbReference type="InterPro" id="IPR010987">
    <property type="entry name" value="Glutathione-S-Trfase_C-like"/>
</dbReference>
<evidence type="ECO:0000256" key="2">
    <source>
        <dbReference type="RuleBase" id="RU003494"/>
    </source>
</evidence>
<dbReference type="PROSITE" id="PS50404">
    <property type="entry name" value="GST_NTER"/>
    <property type="match status" value="1"/>
</dbReference>
<name>A0A319EMR6_ASPSB</name>
<dbReference type="InterPro" id="IPR036249">
    <property type="entry name" value="Thioredoxin-like_sf"/>
</dbReference>
<sequence>MKSSTPLQPIKVWGGSLGPNPFKISIILAELNLPVDPIPIEFGELKKPAYEAINPNGRLPAIEDPNTGLTLWESGAIIEYLIETYDPTHKLSFPAGSHEAHQARQWLHYQVSGQGPYYGQAVWFTRYHPERVPGAVERYVNEIKRVSKVLDTWLATREWLVGDKMSYTDLAFVPWQNGARTMLAGEGYDQSQYPHLAEWLERMNQRATVKELTARQDAVLAEKLKSMAASQKQQS</sequence>
<dbReference type="SFLD" id="SFLDS00019">
    <property type="entry name" value="Glutathione_Transferase_(cytos"/>
    <property type="match status" value="1"/>
</dbReference>
<dbReference type="SUPFAM" id="SSF47616">
    <property type="entry name" value="GST C-terminal domain-like"/>
    <property type="match status" value="1"/>
</dbReference>
<dbReference type="OrthoDB" id="422574at2759"/>
<proteinExistence type="inferred from homology"/>
<dbReference type="GO" id="GO:0016740">
    <property type="term" value="F:transferase activity"/>
    <property type="evidence" value="ECO:0007669"/>
    <property type="project" value="UniProtKB-KW"/>
</dbReference>
<dbReference type="PROSITE" id="PS50405">
    <property type="entry name" value="GST_CTER"/>
    <property type="match status" value="1"/>
</dbReference>
<organism evidence="5 6">
    <name type="scientific">Aspergillus sclerotiicarbonarius (strain CBS 121057 / IBT 28362)</name>
    <dbReference type="NCBI Taxonomy" id="1448318"/>
    <lineage>
        <taxon>Eukaryota</taxon>
        <taxon>Fungi</taxon>
        <taxon>Dikarya</taxon>
        <taxon>Ascomycota</taxon>
        <taxon>Pezizomycotina</taxon>
        <taxon>Eurotiomycetes</taxon>
        <taxon>Eurotiomycetidae</taxon>
        <taxon>Eurotiales</taxon>
        <taxon>Aspergillaceae</taxon>
        <taxon>Aspergillus</taxon>
        <taxon>Aspergillus subgen. Circumdati</taxon>
    </lineage>
</organism>
<dbReference type="SFLD" id="SFLDG01151">
    <property type="entry name" value="Main.2:_Nu-like"/>
    <property type="match status" value="1"/>
</dbReference>
<dbReference type="Pfam" id="PF00043">
    <property type="entry name" value="GST_C"/>
    <property type="match status" value="1"/>
</dbReference>
<protein>
    <submittedName>
        <fullName evidence="5">Glutathione S-transferase Ure2-like protein</fullName>
    </submittedName>
</protein>
<keyword evidence="5" id="KW-0808">Transferase</keyword>
<dbReference type="InterPro" id="IPR004046">
    <property type="entry name" value="GST_C"/>
</dbReference>
<dbReference type="SUPFAM" id="SSF52833">
    <property type="entry name" value="Thioredoxin-like"/>
    <property type="match status" value="1"/>
</dbReference>
<dbReference type="Gene3D" id="1.20.1050.130">
    <property type="match status" value="1"/>
</dbReference>
<feature type="domain" description="GST C-terminal" evidence="4">
    <location>
        <begin position="96"/>
        <end position="220"/>
    </location>
</feature>
<evidence type="ECO:0000259" key="4">
    <source>
        <dbReference type="PROSITE" id="PS50405"/>
    </source>
</evidence>
<evidence type="ECO:0000313" key="5">
    <source>
        <dbReference type="EMBL" id="PYI10980.1"/>
    </source>
</evidence>
<feature type="domain" description="GST N-terminal" evidence="3">
    <location>
        <begin position="8"/>
        <end position="89"/>
    </location>
</feature>
<evidence type="ECO:0000259" key="3">
    <source>
        <dbReference type="PROSITE" id="PS50404"/>
    </source>
</evidence>
<reference evidence="5 6" key="1">
    <citation type="submission" date="2018-02" db="EMBL/GenBank/DDBJ databases">
        <title>The genomes of Aspergillus section Nigri reveals drivers in fungal speciation.</title>
        <authorList>
            <consortium name="DOE Joint Genome Institute"/>
            <person name="Vesth T.C."/>
            <person name="Nybo J."/>
            <person name="Theobald S."/>
            <person name="Brandl J."/>
            <person name="Frisvad J.C."/>
            <person name="Nielsen K.F."/>
            <person name="Lyhne E.K."/>
            <person name="Kogle M.E."/>
            <person name="Kuo A."/>
            <person name="Riley R."/>
            <person name="Clum A."/>
            <person name="Nolan M."/>
            <person name="Lipzen A."/>
            <person name="Salamov A."/>
            <person name="Henrissat B."/>
            <person name="Wiebenga A."/>
            <person name="De vries R.P."/>
            <person name="Grigoriev I.V."/>
            <person name="Mortensen U.H."/>
            <person name="Andersen M.R."/>
            <person name="Baker S.E."/>
        </authorList>
    </citation>
    <scope>NUCLEOTIDE SEQUENCE [LARGE SCALE GENOMIC DNA]</scope>
    <source>
        <strain evidence="5 6">CBS 121057</strain>
    </source>
</reference>
<dbReference type="Pfam" id="PF02798">
    <property type="entry name" value="GST_N"/>
    <property type="match status" value="1"/>
</dbReference>
<dbReference type="SFLD" id="SFLDG00358">
    <property type="entry name" value="Main_(cytGST)"/>
    <property type="match status" value="1"/>
</dbReference>
<evidence type="ECO:0000256" key="1">
    <source>
        <dbReference type="ARBA" id="ARBA00007409"/>
    </source>
</evidence>
<dbReference type="PANTHER" id="PTHR44051">
    <property type="entry name" value="GLUTATHIONE S-TRANSFERASE-RELATED"/>
    <property type="match status" value="1"/>
</dbReference>
<dbReference type="AlphaFoldDB" id="A0A319EMR6"/>
<dbReference type="PANTHER" id="PTHR44051:SF23">
    <property type="entry name" value="GLUTATHIONE S-TRANSFERASE-LIKE PROTEIN TPCF"/>
    <property type="match status" value="1"/>
</dbReference>
<comment type="similarity">
    <text evidence="1 2">Belongs to the GST superfamily.</text>
</comment>
<gene>
    <name evidence="5" type="ORF">BO78DRAFT_448518</name>
</gene>
<evidence type="ECO:0000313" key="6">
    <source>
        <dbReference type="Proteomes" id="UP000248423"/>
    </source>
</evidence>